<evidence type="ECO:0000313" key="12">
    <source>
        <dbReference type="EMBL" id="KAK3754194.1"/>
    </source>
</evidence>
<evidence type="ECO:0000313" key="13">
    <source>
        <dbReference type="Proteomes" id="UP001283361"/>
    </source>
</evidence>
<evidence type="ECO:0000256" key="2">
    <source>
        <dbReference type="ARBA" id="ARBA00009573"/>
    </source>
</evidence>
<dbReference type="PANTHER" id="PTHR13227:SF0">
    <property type="entry name" value="EUKARYOTIC TRANSLATION INITIATION FACTOR 2A"/>
    <property type="match status" value="1"/>
</dbReference>
<dbReference type="InterPro" id="IPR011387">
    <property type="entry name" value="TIF2A"/>
</dbReference>
<dbReference type="PIRSF" id="PIRSF017222">
    <property type="entry name" value="eIF2A"/>
    <property type="match status" value="1"/>
</dbReference>
<dbReference type="Pfam" id="PF08662">
    <property type="entry name" value="eIF2A"/>
    <property type="match status" value="1"/>
</dbReference>
<dbReference type="GO" id="GO:0003743">
    <property type="term" value="F:translation initiation factor activity"/>
    <property type="evidence" value="ECO:0007669"/>
    <property type="project" value="UniProtKB-UniRule"/>
</dbReference>
<accession>A0AAE0YQH0</accession>
<organism evidence="12 13">
    <name type="scientific">Elysia crispata</name>
    <name type="common">lettuce slug</name>
    <dbReference type="NCBI Taxonomy" id="231223"/>
    <lineage>
        <taxon>Eukaryota</taxon>
        <taxon>Metazoa</taxon>
        <taxon>Spiralia</taxon>
        <taxon>Lophotrochozoa</taxon>
        <taxon>Mollusca</taxon>
        <taxon>Gastropoda</taxon>
        <taxon>Heterobranchia</taxon>
        <taxon>Euthyneura</taxon>
        <taxon>Panpulmonata</taxon>
        <taxon>Sacoglossa</taxon>
        <taxon>Placobranchoidea</taxon>
        <taxon>Plakobranchidae</taxon>
        <taxon>Elysia</taxon>
    </lineage>
</organism>
<dbReference type="Proteomes" id="UP001283361">
    <property type="component" value="Unassembled WGS sequence"/>
</dbReference>
<comment type="similarity">
    <text evidence="2 9">Belongs to the WD repeat EIF2A family.</text>
</comment>
<feature type="region of interest" description="Disordered" evidence="10">
    <location>
        <begin position="423"/>
        <end position="534"/>
    </location>
</feature>
<dbReference type="GO" id="GO:0003729">
    <property type="term" value="F:mRNA binding"/>
    <property type="evidence" value="ECO:0007669"/>
    <property type="project" value="TreeGrafter"/>
</dbReference>
<protein>
    <recommendedName>
        <fullName evidence="3 9">Eukaryotic translation initiation factor 2A</fullName>
        <shortName evidence="9">eIF-2A</shortName>
    </recommendedName>
</protein>
<dbReference type="InterPro" id="IPR015943">
    <property type="entry name" value="WD40/YVTN_repeat-like_dom_sf"/>
</dbReference>
<evidence type="ECO:0000259" key="11">
    <source>
        <dbReference type="Pfam" id="PF08662"/>
    </source>
</evidence>
<dbReference type="SUPFAM" id="SSF82171">
    <property type="entry name" value="DPP6 N-terminal domain-like"/>
    <property type="match status" value="1"/>
</dbReference>
<evidence type="ECO:0000256" key="8">
    <source>
        <dbReference type="ARBA" id="ARBA00022917"/>
    </source>
</evidence>
<proteinExistence type="inferred from homology"/>
<evidence type="ECO:0000256" key="4">
    <source>
        <dbReference type="ARBA" id="ARBA00022540"/>
    </source>
</evidence>
<evidence type="ECO:0000256" key="7">
    <source>
        <dbReference type="ARBA" id="ARBA00022845"/>
    </source>
</evidence>
<dbReference type="PANTHER" id="PTHR13227">
    <property type="entry name" value="EUKARYOTIC TRANSLATION INITIATION FACTOR 2A"/>
    <property type="match status" value="1"/>
</dbReference>
<feature type="compositionally biased region" description="Basic residues" evidence="10">
    <location>
        <begin position="477"/>
        <end position="490"/>
    </location>
</feature>
<keyword evidence="6" id="KW-0677">Repeat</keyword>
<comment type="function">
    <text evidence="1 9">Functions in the early steps of protein synthesis of a small number of specific mRNAs. Acts by directing the binding of methionyl-tRNAi to 40S ribosomal subunits. In contrast to the eIF-2 complex, it binds methionyl-tRNAi to 40S subunits in a codon-dependent manner, whereas the eIF-2 complex binds methionyl-tRNAi to 40S subunits in a GTP-dependent manner.</text>
</comment>
<keyword evidence="5" id="KW-0853">WD repeat</keyword>
<dbReference type="GO" id="GO:0043022">
    <property type="term" value="F:ribosome binding"/>
    <property type="evidence" value="ECO:0007669"/>
    <property type="project" value="UniProtKB-UniRule"/>
</dbReference>
<dbReference type="EMBL" id="JAWDGP010005685">
    <property type="protein sequence ID" value="KAK3754194.1"/>
    <property type="molecule type" value="Genomic_DNA"/>
</dbReference>
<feature type="domain" description="Translation initiation factor beta propellor-like" evidence="11">
    <location>
        <begin position="212"/>
        <end position="404"/>
    </location>
</feature>
<sequence>MAAPVFMRGAQGLWAIDGSKYSSDAIAEIDKSNSCKSMTFSDDGSLFAWCNADSAYIMDAKTMEIIQDLGLPKLVDLKFSPRGSVLASWNNYMVNRDGGAGMPNLHIFDVQTGEIKKSYIQKKQINWNPEWSADEGICVRNVNNELQFYESNNYDQVANKLHLQKVSAFSLAKGSSPYSIAAYVPGSKGQPSFVRIYRYPHLSGLQAAVATKSFFKADRINFFWNKTGHSLLVLTSTESSDSSYYGEQGLHYLNINGDSCLVPLQKQGAIYHVEWLPNQTEFILIHGYMPAKSTIYNLKCEPVFDFGTGPRNICSVNPQGTVLCLAGFGNLAGNLEFWDLKQRRQLAQTQAADTTHFEWCPDGQHLLTCTTAPRLRVGNGYRIWHYTGTLMLQKFTEAHAELWEVHWRPQPLDQAPKFSISTKPVASDAAVEQPKAKAGAYRPPHARGTPGAPPPVQKPLQEYEPPSNAKDSDKAPSKNKKKRDARKARAAAHESEGASAIPSEQATSSYTSTSEVKVESTGDPEKDKKLRNLRKKVQQIEKLREQQAAGKTMEKNQLDKIKTLDSLLEEIKSLEI</sequence>
<evidence type="ECO:0000256" key="5">
    <source>
        <dbReference type="ARBA" id="ARBA00022574"/>
    </source>
</evidence>
<comment type="caution">
    <text evidence="12">The sequence shown here is derived from an EMBL/GenBank/DDBJ whole genome shotgun (WGS) entry which is preliminary data.</text>
</comment>
<gene>
    <name evidence="12" type="ORF">RRG08_028159</name>
</gene>
<keyword evidence="8 9" id="KW-0648">Protein biosynthesis</keyword>
<keyword evidence="7 9" id="KW-0810">Translation regulation</keyword>
<name>A0AAE0YQH0_9GAST</name>
<evidence type="ECO:0000256" key="1">
    <source>
        <dbReference type="ARBA" id="ARBA00003993"/>
    </source>
</evidence>
<dbReference type="GO" id="GO:0000049">
    <property type="term" value="F:tRNA binding"/>
    <property type="evidence" value="ECO:0007669"/>
    <property type="project" value="UniProtKB-UniRule"/>
</dbReference>
<dbReference type="GO" id="GO:0006417">
    <property type="term" value="P:regulation of translation"/>
    <property type="evidence" value="ECO:0007669"/>
    <property type="project" value="UniProtKB-KW"/>
</dbReference>
<evidence type="ECO:0000256" key="10">
    <source>
        <dbReference type="SAM" id="MobiDB-lite"/>
    </source>
</evidence>
<keyword evidence="4 9" id="KW-0396">Initiation factor</keyword>
<evidence type="ECO:0000256" key="6">
    <source>
        <dbReference type="ARBA" id="ARBA00022737"/>
    </source>
</evidence>
<dbReference type="Gene3D" id="2.130.10.10">
    <property type="entry name" value="YVTN repeat-like/Quinoprotein amine dehydrogenase"/>
    <property type="match status" value="2"/>
</dbReference>
<keyword evidence="13" id="KW-1185">Reference proteome</keyword>
<dbReference type="InterPro" id="IPR013979">
    <property type="entry name" value="TIF_beta_prop-like"/>
</dbReference>
<feature type="compositionally biased region" description="Basic and acidic residues" evidence="10">
    <location>
        <begin position="516"/>
        <end position="530"/>
    </location>
</feature>
<evidence type="ECO:0000256" key="3">
    <source>
        <dbReference type="ARBA" id="ARBA00013819"/>
    </source>
</evidence>
<evidence type="ECO:0000256" key="9">
    <source>
        <dbReference type="PIRNR" id="PIRNR017222"/>
    </source>
</evidence>
<dbReference type="AlphaFoldDB" id="A0AAE0YQH0"/>
<feature type="compositionally biased region" description="Polar residues" evidence="10">
    <location>
        <begin position="502"/>
        <end position="515"/>
    </location>
</feature>
<dbReference type="GO" id="GO:0022627">
    <property type="term" value="C:cytosolic small ribosomal subunit"/>
    <property type="evidence" value="ECO:0007669"/>
    <property type="project" value="TreeGrafter"/>
</dbReference>
<reference evidence="12" key="1">
    <citation type="journal article" date="2023" name="G3 (Bethesda)">
        <title>A reference genome for the long-term kleptoplast-retaining sea slug Elysia crispata morphotype clarki.</title>
        <authorList>
            <person name="Eastman K.E."/>
            <person name="Pendleton A.L."/>
            <person name="Shaikh M.A."/>
            <person name="Suttiyut T."/>
            <person name="Ogas R."/>
            <person name="Tomko P."/>
            <person name="Gavelis G."/>
            <person name="Widhalm J.R."/>
            <person name="Wisecaver J.H."/>
        </authorList>
    </citation>
    <scope>NUCLEOTIDE SEQUENCE</scope>
    <source>
        <strain evidence="12">ECLA1</strain>
    </source>
</reference>